<dbReference type="HOGENOM" id="CLU_012263_0_0_1"/>
<proteinExistence type="predicted"/>
<organism evidence="4">
    <name type="scientific">Laccaria bicolor (strain S238N-H82 / ATCC MYA-4686)</name>
    <name type="common">Bicoloured deceiver</name>
    <name type="synonym">Laccaria laccata var. bicolor</name>
    <dbReference type="NCBI Taxonomy" id="486041"/>
    <lineage>
        <taxon>Eukaryota</taxon>
        <taxon>Fungi</taxon>
        <taxon>Dikarya</taxon>
        <taxon>Basidiomycota</taxon>
        <taxon>Agaricomycotina</taxon>
        <taxon>Agaricomycetes</taxon>
        <taxon>Agaricomycetidae</taxon>
        <taxon>Agaricales</taxon>
        <taxon>Agaricineae</taxon>
        <taxon>Hydnangiaceae</taxon>
        <taxon>Laccaria</taxon>
    </lineage>
</organism>
<dbReference type="FunCoup" id="B0CS96">
    <property type="interactions" value="3"/>
</dbReference>
<reference evidence="3 4" key="1">
    <citation type="journal article" date="2008" name="Nature">
        <title>The genome of Laccaria bicolor provides insights into mycorrhizal symbiosis.</title>
        <authorList>
            <person name="Martin F."/>
            <person name="Aerts A."/>
            <person name="Ahren D."/>
            <person name="Brun A."/>
            <person name="Danchin E.G.J."/>
            <person name="Duchaussoy F."/>
            <person name="Gibon J."/>
            <person name="Kohler A."/>
            <person name="Lindquist E."/>
            <person name="Pereda V."/>
            <person name="Salamov A."/>
            <person name="Shapiro H.J."/>
            <person name="Wuyts J."/>
            <person name="Blaudez D."/>
            <person name="Buee M."/>
            <person name="Brokstein P."/>
            <person name="Canbaeck B."/>
            <person name="Cohen D."/>
            <person name="Courty P.E."/>
            <person name="Coutinho P.M."/>
            <person name="Delaruelle C."/>
            <person name="Detter J.C."/>
            <person name="Deveau A."/>
            <person name="DiFazio S."/>
            <person name="Duplessis S."/>
            <person name="Fraissinet-Tachet L."/>
            <person name="Lucic E."/>
            <person name="Frey-Klett P."/>
            <person name="Fourrey C."/>
            <person name="Feussner I."/>
            <person name="Gay G."/>
            <person name="Grimwood J."/>
            <person name="Hoegger P.J."/>
            <person name="Jain P."/>
            <person name="Kilaru S."/>
            <person name="Labbe J."/>
            <person name="Lin Y.C."/>
            <person name="Legue V."/>
            <person name="Le Tacon F."/>
            <person name="Marmeisse R."/>
            <person name="Melayah D."/>
            <person name="Montanini B."/>
            <person name="Muratet M."/>
            <person name="Nehls U."/>
            <person name="Niculita-Hirzel H."/>
            <person name="Oudot-Le Secq M.P."/>
            <person name="Peter M."/>
            <person name="Quesneville H."/>
            <person name="Rajashekar B."/>
            <person name="Reich M."/>
            <person name="Rouhier N."/>
            <person name="Schmutz J."/>
            <person name="Yin T."/>
            <person name="Chalot M."/>
            <person name="Henrissat B."/>
            <person name="Kuees U."/>
            <person name="Lucas S."/>
            <person name="Van de Peer Y."/>
            <person name="Podila G.K."/>
            <person name="Polle A."/>
            <person name="Pukkila P.J."/>
            <person name="Richardson P.M."/>
            <person name="Rouze P."/>
            <person name="Sanders I.R."/>
            <person name="Stajich J.E."/>
            <person name="Tunlid A."/>
            <person name="Tuskan G."/>
            <person name="Grigoriev I.V."/>
        </authorList>
    </citation>
    <scope>NUCLEOTIDE SEQUENCE [LARGE SCALE GENOMIC DNA]</scope>
    <source>
        <strain evidence="4">S238N-H82 / ATCC MYA-4686</strain>
    </source>
</reference>
<dbReference type="STRING" id="486041.B0CS96"/>
<dbReference type="InterPro" id="IPR013665">
    <property type="entry name" value="Sfi1_dom"/>
</dbReference>
<feature type="region of interest" description="Disordered" evidence="1">
    <location>
        <begin position="128"/>
        <end position="155"/>
    </location>
</feature>
<dbReference type="OrthoDB" id="1933281at2759"/>
<keyword evidence="4" id="KW-1185">Reference proteome</keyword>
<feature type="compositionally biased region" description="Basic and acidic residues" evidence="1">
    <location>
        <begin position="1077"/>
        <end position="1103"/>
    </location>
</feature>
<dbReference type="AlphaFoldDB" id="B0CS96"/>
<protein>
    <submittedName>
        <fullName evidence="3">Predicted protein</fullName>
    </submittedName>
</protein>
<dbReference type="Pfam" id="PF08457">
    <property type="entry name" value="Sfi1"/>
    <property type="match status" value="1"/>
</dbReference>
<dbReference type="RefSeq" id="XP_001875366.1">
    <property type="nucleotide sequence ID" value="XM_001875331.1"/>
</dbReference>
<evidence type="ECO:0000313" key="4">
    <source>
        <dbReference type="Proteomes" id="UP000001194"/>
    </source>
</evidence>
<evidence type="ECO:0000313" key="3">
    <source>
        <dbReference type="EMBL" id="EDR14807.1"/>
    </source>
</evidence>
<feature type="compositionally biased region" description="Low complexity" evidence="1">
    <location>
        <begin position="1024"/>
        <end position="1039"/>
    </location>
</feature>
<evidence type="ECO:0000256" key="1">
    <source>
        <dbReference type="SAM" id="MobiDB-lite"/>
    </source>
</evidence>
<dbReference type="Proteomes" id="UP000001194">
    <property type="component" value="Unassembled WGS sequence"/>
</dbReference>
<dbReference type="EMBL" id="DS547092">
    <property type="protein sequence ID" value="EDR14807.1"/>
    <property type="molecule type" value="Genomic_DNA"/>
</dbReference>
<feature type="domain" description="Sfi1 spindle body" evidence="2">
    <location>
        <begin position="400"/>
        <end position="695"/>
    </location>
</feature>
<sequence>MAVFQPTRVSSPSRSLAKLKTAESSMSTSSMVPELKDLSAEDVELLDAVIQRAGPSATTFLTVFKAYSEILNERGLDPHEVVCYGKLLKLGTLKGKNWGDKWKMIKDQYNSVSSVPKTVANLTDLKHDRTSTPTTMSSFKPPLYPPSNDSETLNSHENDSVQLNADVALIDESKHPHVRRAFRSIPQSRRSHYSEATLNENGLPHTFMPRRPVVPLDCNASVSGVSDVSEPVPRVIPSQIPPIGFHKPPPLERLDTVRAQRNMPPQITADVARKAIAQARKRKGSVVNEDDAWRKIKFQRDEEDADTFRQDRLLERCWEIWKQGFQWIITTNIQISEARDNLLLRLSLQRWQNIATSHRDLHTRIARLADDRYTRTAFHKWQKKLKERRQDKWRHEMRMKMKHIKERGDLELKKDAWARWRQLHRSRLASQQYSHHLLFRCYARWKQRLCNLDAFEATADAVSRTAVLNDAKKCFVAWKKLAILRTIERHVVEQVNMRITCDIVDNWRRRMQDDRRAKEYHTVWIMKRALLSWRSSLTQIGILERRATKHIARSNDLLLRAILRVWGARERGNLLLRVKLTRLLKVTWGAWQTQLNQRKENQDRAVAFSLRPNSQLASTFIRRWMRVYETHKHAQSFAVQYDAAQVRDKTALYWRVLLRKKLKMAKTARLAARYFAVRQAWKVWKERLEELKRQQQLKQILIAKKKAIFDAWLNRYRREASQKRSYAEMQERISKRIIHNALTYWTNRVVEVKLRALEVAQKYDIVVQTWVERAAFQKWKKLCVRHAEELSLMESYLFVKREDVTRRMFHRWFAAARSTRHRRLTLQRKEDQMKLATITFVWDKWRDQFISEKLRPMEYDVILQNQKNLMFLSFGIWLAKTKSLPAIRFHANHTKFKFFKVWRDSMPRALQAKAARERDRQSTLRHFISKWIQTYRSKIALKAVARARYLRLPTARPTLDPSGSALSTNHNLFPRRFLRQPDDDDEKDIPTSYPVGRAPGGNLGLLRPPRSTGYNSLLPSHFGARASSPTPSKASSARPQSRADSPARSKASLARPQSRADSPPRSKASSVGSAEPGSRKLWLELQEVQRKSRSPFRETKKPP</sequence>
<gene>
    <name evidence="3" type="ORF">LACBIDRAFT_305927</name>
</gene>
<feature type="region of interest" description="Disordered" evidence="1">
    <location>
        <begin position="958"/>
        <end position="1103"/>
    </location>
</feature>
<dbReference type="GeneID" id="6070151"/>
<name>B0CS96_LACBS</name>
<evidence type="ECO:0000259" key="2">
    <source>
        <dbReference type="Pfam" id="PF08457"/>
    </source>
</evidence>
<dbReference type="InParanoid" id="B0CS96"/>
<dbReference type="KEGG" id="lbc:LACBIDRAFT_305927"/>
<accession>B0CS96</accession>